<dbReference type="SUPFAM" id="SSF51658">
    <property type="entry name" value="Xylose isomerase-like"/>
    <property type="match status" value="1"/>
</dbReference>
<dbReference type="Pfam" id="PF01261">
    <property type="entry name" value="AP_endonuc_2"/>
    <property type="match status" value="1"/>
</dbReference>
<dbReference type="RefSeq" id="WP_048111613.1">
    <property type="nucleotide sequence ID" value="NZ_CP010070.1"/>
</dbReference>
<proteinExistence type="predicted"/>
<dbReference type="KEGG" id="mear:Mpt1_c03910"/>
<keyword evidence="2" id="KW-0413">Isomerase</keyword>
<organism evidence="2 3">
    <name type="scientific">Candidatus Methanoplasma termitum</name>
    <dbReference type="NCBI Taxonomy" id="1577791"/>
    <lineage>
        <taxon>Archaea</taxon>
        <taxon>Methanobacteriati</taxon>
        <taxon>Thermoplasmatota</taxon>
        <taxon>Thermoplasmata</taxon>
        <taxon>Methanomassiliicoccales</taxon>
        <taxon>Methanomassiliicoccaceae</taxon>
        <taxon>Candidatus Methanoplasma</taxon>
    </lineage>
</organism>
<evidence type="ECO:0000313" key="2">
    <source>
        <dbReference type="EMBL" id="AIZ56285.1"/>
    </source>
</evidence>
<protein>
    <submittedName>
        <fullName evidence="2">Xylose isomerase-like TIM barrel</fullName>
    </submittedName>
</protein>
<dbReference type="OrthoDB" id="53092at2157"/>
<gene>
    <name evidence="2" type="ORF">Mpt1_c03910</name>
</gene>
<dbReference type="STRING" id="1577791.Mpt1_c03910"/>
<dbReference type="GeneID" id="24818061"/>
<reference evidence="2 3" key="1">
    <citation type="journal article" date="2014" name="Appl. Environ. Microbiol.">
        <title>Comparative Genome Analysis of 'Candidatus Methanoplasma termitum' Indicates a New Mode of Energy Metabolism in the Seventh Order of Methanogens.</title>
        <authorList>
            <person name="Lang K."/>
            <person name="Schuldes J."/>
            <person name="Klingl A."/>
            <person name="Poehlein A."/>
            <person name="Daniel R."/>
            <person name="Brune A."/>
        </authorList>
    </citation>
    <scope>NUCLEOTIDE SEQUENCE [LARGE SCALE GENOMIC DNA]</scope>
    <source>
        <strain evidence="3">Mpt1</strain>
    </source>
</reference>
<dbReference type="Proteomes" id="UP000030787">
    <property type="component" value="Chromosome"/>
</dbReference>
<sequence>MKHLLNYSVMQGVEELPLGGHGLKDIRCDGLELFTLFERIPDIYKGMSVSVHLPYAVDWYSGWTGKADPNEFDKDNVKFVMFGRDREEAVENIRAMISFATEIRPAYGVIHASTTNLDEAMLRKQTDNSKDVLEAFCEMMNRAVSGFKGNEPPFKLVFENLWWPGLKLKDKWEYEYMDSHLEFDNWGFCLDTGHMMNTLDDAYDERRCIDRLLKIFEKYPDEMKDRIKNMHLHVSTSAEFRNTFKEEARPPGETMLEAVTRIYPHVSKVDQHRPFSNRDCKLLVEAISPDFVTHEMSGPTTEHVIRDFVQQRAHF</sequence>
<dbReference type="InterPro" id="IPR013022">
    <property type="entry name" value="Xyl_isomerase-like_TIM-brl"/>
</dbReference>
<dbReference type="AlphaFoldDB" id="A0A0A7LAT7"/>
<dbReference type="HOGENOM" id="CLU_046677_0_0_2"/>
<dbReference type="GO" id="GO:0016853">
    <property type="term" value="F:isomerase activity"/>
    <property type="evidence" value="ECO:0007669"/>
    <property type="project" value="UniProtKB-KW"/>
</dbReference>
<evidence type="ECO:0000313" key="3">
    <source>
        <dbReference type="Proteomes" id="UP000030787"/>
    </source>
</evidence>
<dbReference type="EMBL" id="CP010070">
    <property type="protein sequence ID" value="AIZ56285.1"/>
    <property type="molecule type" value="Genomic_DNA"/>
</dbReference>
<dbReference type="InterPro" id="IPR036237">
    <property type="entry name" value="Xyl_isomerase-like_sf"/>
</dbReference>
<feature type="domain" description="Xylose isomerase-like TIM barrel" evidence="1">
    <location>
        <begin position="84"/>
        <end position="253"/>
    </location>
</feature>
<name>A0A0A7LAT7_9ARCH</name>
<accession>A0A0A7LAT7</accession>
<evidence type="ECO:0000259" key="1">
    <source>
        <dbReference type="Pfam" id="PF01261"/>
    </source>
</evidence>
<dbReference type="Gene3D" id="3.20.20.150">
    <property type="entry name" value="Divalent-metal-dependent TIM barrel enzymes"/>
    <property type="match status" value="1"/>
</dbReference>
<keyword evidence="3" id="KW-1185">Reference proteome</keyword>